<dbReference type="Proteomes" id="UP000325313">
    <property type="component" value="Unassembled WGS sequence"/>
</dbReference>
<proteinExistence type="predicted"/>
<comment type="caution">
    <text evidence="1">The sequence shown here is derived from an EMBL/GenBank/DDBJ whole genome shotgun (WGS) entry which is preliminary data.</text>
</comment>
<evidence type="ECO:0000313" key="2">
    <source>
        <dbReference type="Proteomes" id="UP000325313"/>
    </source>
</evidence>
<reference evidence="1 2" key="1">
    <citation type="submission" date="2019-05" db="EMBL/GenBank/DDBJ databases">
        <title>Emergence of the Ug99 lineage of the wheat stem rust pathogen through somatic hybridization.</title>
        <authorList>
            <person name="Li F."/>
            <person name="Upadhyaya N.M."/>
            <person name="Sperschneider J."/>
            <person name="Matny O."/>
            <person name="Nguyen-Phuc H."/>
            <person name="Mago R."/>
            <person name="Raley C."/>
            <person name="Miller M.E."/>
            <person name="Silverstein K.A.T."/>
            <person name="Henningsen E."/>
            <person name="Hirsch C.D."/>
            <person name="Visser B."/>
            <person name="Pretorius Z.A."/>
            <person name="Steffenson B.J."/>
            <person name="Schwessinger B."/>
            <person name="Dodds P.N."/>
            <person name="Figueroa M."/>
        </authorList>
    </citation>
    <scope>NUCLEOTIDE SEQUENCE [LARGE SCALE GENOMIC DNA]</scope>
    <source>
        <strain evidence="1 2">Ug99</strain>
    </source>
</reference>
<dbReference type="AlphaFoldDB" id="A0A5B0N4A0"/>
<sequence>MPTAHLSGSVPVRSPAGQFAKMAAGLKGKFDLGAVGILTQKFVYAVTANPRHCESGDVFGWDLRASRLKIYKTSLCAQSKANPERFTRIASRVSRAGYTAAQCKRSCRVAITKLAAI</sequence>
<accession>A0A5B0N4A0</accession>
<protein>
    <submittedName>
        <fullName evidence="1">Uncharacterized protein</fullName>
    </submittedName>
</protein>
<dbReference type="EMBL" id="VDEP01000438">
    <property type="protein sequence ID" value="KAA1083363.1"/>
    <property type="molecule type" value="Genomic_DNA"/>
</dbReference>
<organism evidence="1 2">
    <name type="scientific">Puccinia graminis f. sp. tritici</name>
    <dbReference type="NCBI Taxonomy" id="56615"/>
    <lineage>
        <taxon>Eukaryota</taxon>
        <taxon>Fungi</taxon>
        <taxon>Dikarya</taxon>
        <taxon>Basidiomycota</taxon>
        <taxon>Pucciniomycotina</taxon>
        <taxon>Pucciniomycetes</taxon>
        <taxon>Pucciniales</taxon>
        <taxon>Pucciniaceae</taxon>
        <taxon>Puccinia</taxon>
    </lineage>
</organism>
<gene>
    <name evidence="1" type="ORF">PGTUg99_030447</name>
</gene>
<evidence type="ECO:0000313" key="1">
    <source>
        <dbReference type="EMBL" id="KAA1083363.1"/>
    </source>
</evidence>
<name>A0A5B0N4A0_PUCGR</name>